<dbReference type="InterPro" id="IPR002739">
    <property type="entry name" value="PAB1135-like"/>
</dbReference>
<dbReference type="PANTHER" id="PTHR39652">
    <property type="entry name" value="UPF0201 PROTEIN TK1335"/>
    <property type="match status" value="1"/>
</dbReference>
<evidence type="ECO:0000313" key="2">
    <source>
        <dbReference type="EMBL" id="PUA32977.1"/>
    </source>
</evidence>
<gene>
    <name evidence="2" type="ORF">B9J98_02535</name>
</gene>
<evidence type="ECO:0000256" key="1">
    <source>
        <dbReference type="HAMAP-Rule" id="MF_01112"/>
    </source>
</evidence>
<sequence>MLLTFRCAKLNAELEVRAPLNPTEDEEKVVRSIVSIFNVKVDVLQDEAIGRSESIASLERLKRLIRQRRIRSAAKAVMRGGIRGNVVEFYLHKQAAYAGKVSFSSAEGESPLGPIKVTIRTEDPNKLIEWLTE</sequence>
<proteinExistence type="inferred from homology"/>
<dbReference type="Gene3D" id="3.30.1440.10">
    <property type="match status" value="1"/>
</dbReference>
<dbReference type="Pfam" id="PF01877">
    <property type="entry name" value="RNA_binding"/>
    <property type="match status" value="1"/>
</dbReference>
<dbReference type="PANTHER" id="PTHR39652:SF1">
    <property type="entry name" value="UPF0201 PROTEIN TK1335"/>
    <property type="match status" value="1"/>
</dbReference>
<dbReference type="AlphaFoldDB" id="A0A2R7Y6I1"/>
<dbReference type="HAMAP" id="MF_01112">
    <property type="entry name" value="UPF0201"/>
    <property type="match status" value="1"/>
</dbReference>
<dbReference type="Proteomes" id="UP000244066">
    <property type="component" value="Unassembled WGS sequence"/>
</dbReference>
<protein>
    <recommendedName>
        <fullName evidence="1">UPF0201 protein B9J98_02535</fullName>
    </recommendedName>
</protein>
<dbReference type="InterPro" id="IPR022803">
    <property type="entry name" value="Ribosomal_uL5_dom_sf"/>
</dbReference>
<comment type="caution">
    <text evidence="2">The sequence shown here is derived from an EMBL/GenBank/DDBJ whole genome shotgun (WGS) entry which is preliminary data.</text>
</comment>
<dbReference type="SUPFAM" id="SSF55282">
    <property type="entry name" value="RL5-like"/>
    <property type="match status" value="1"/>
</dbReference>
<reference evidence="2 3" key="1">
    <citation type="submission" date="2017-04" db="EMBL/GenBank/DDBJ databases">
        <title>Draft Aigarchaeota genome from a New Zealand hot spring.</title>
        <authorList>
            <person name="Reysenbach A.-L."/>
            <person name="Donaho J.A."/>
            <person name="Gerhart J."/>
            <person name="Kelley J.F."/>
            <person name="Kouba K."/>
            <person name="Podar M."/>
            <person name="Stott M."/>
        </authorList>
    </citation>
    <scope>NUCLEOTIDE SEQUENCE [LARGE SCALE GENOMIC DNA]</scope>
    <source>
        <strain evidence="2">NZ13_MG1</strain>
    </source>
</reference>
<name>A0A2R7Y6I1_9ARCH</name>
<organism evidence="2 3">
    <name type="scientific">Candidatus Terraquivivens tikiterensis</name>
    <dbReference type="NCBI Taxonomy" id="1980982"/>
    <lineage>
        <taxon>Archaea</taxon>
        <taxon>Nitrososphaerota</taxon>
        <taxon>Candidatus Wolframiiraptoraceae</taxon>
        <taxon>Candidatus Terraquivivens</taxon>
    </lineage>
</organism>
<accession>A0A2R7Y6I1</accession>
<comment type="similarity">
    <text evidence="1">Belongs to the UPF0201 family.</text>
</comment>
<evidence type="ECO:0000313" key="3">
    <source>
        <dbReference type="Proteomes" id="UP000244066"/>
    </source>
</evidence>
<dbReference type="EMBL" id="NDWU01000005">
    <property type="protein sequence ID" value="PUA32977.1"/>
    <property type="molecule type" value="Genomic_DNA"/>
</dbReference>